<feature type="transmembrane region" description="Helical" evidence="9">
    <location>
        <begin position="370"/>
        <end position="395"/>
    </location>
</feature>
<dbReference type="Pfam" id="PF06237">
    <property type="entry name" value="SLC52_ribofla_tr"/>
    <property type="match status" value="1"/>
</dbReference>
<feature type="transmembrane region" description="Helical" evidence="9">
    <location>
        <begin position="216"/>
        <end position="236"/>
    </location>
</feature>
<name>A0A814NT83_9BILA</name>
<evidence type="ECO:0000256" key="2">
    <source>
        <dbReference type="ARBA" id="ARBA00004651"/>
    </source>
</evidence>
<evidence type="ECO:0000256" key="6">
    <source>
        <dbReference type="ARBA" id="ARBA00022692"/>
    </source>
</evidence>
<dbReference type="GO" id="GO:0032217">
    <property type="term" value="F:riboflavin transmembrane transporter activity"/>
    <property type="evidence" value="ECO:0007669"/>
    <property type="project" value="UniProtKB-UniRule"/>
</dbReference>
<dbReference type="PANTHER" id="PTHR12929">
    <property type="entry name" value="SOLUTE CARRIER FAMILY 52"/>
    <property type="match status" value="1"/>
</dbReference>
<feature type="transmembrane region" description="Helical" evidence="9">
    <location>
        <begin position="274"/>
        <end position="294"/>
    </location>
</feature>
<keyword evidence="7 9" id="KW-1133">Transmembrane helix</keyword>
<dbReference type="InterPro" id="IPR009357">
    <property type="entry name" value="Riboflavin_transptr"/>
</dbReference>
<feature type="transmembrane region" description="Helical" evidence="9">
    <location>
        <begin position="306"/>
        <end position="327"/>
    </location>
</feature>
<sequence length="447" mass="50652">MGSYKIVRIRVYKYKNCFNNFLQENTTIIVFILITIFSLCQNILFYGIFIELPVIVDRLPEGWSLPATFNLISQTAIISASIIFLLRHLAKSNLYEDIGIITTLVIGISAFVLLVFTWNKTTLIYNEYHSTYFLFFTFIICSCDYTGTLLFLPYIHRYKSIMIRAYFLGDAISSGSLAILGYTQDSAVSECILITDGNQTKAIEEISVLNYSIETYFSILSCIILFSLISFLILSISKIGQDKINENDETLTLIDTNNQENQKRTRQFHLSDNAPYLFAMFWSCLITFGFLPALQTYALSSYSQDIYQKTIVSSEVVYVLVQIMCAVYSNITVAAYPRLIHILNIIATILVMCILIIAKMSPCPPFIDHILIGGLVTGLIYLTANGINHFTYIILNIHFRDVAGKAGLFWGCVMVQSGTFLGASLGYILTVHFSFFKERFPCVDYIC</sequence>
<organism evidence="10 11">
    <name type="scientific">Adineta steineri</name>
    <dbReference type="NCBI Taxonomy" id="433720"/>
    <lineage>
        <taxon>Eukaryota</taxon>
        <taxon>Metazoa</taxon>
        <taxon>Spiralia</taxon>
        <taxon>Gnathifera</taxon>
        <taxon>Rotifera</taxon>
        <taxon>Eurotatoria</taxon>
        <taxon>Bdelloidea</taxon>
        <taxon>Adinetida</taxon>
        <taxon>Adinetidae</taxon>
        <taxon>Adineta</taxon>
    </lineage>
</organism>
<dbReference type="Proteomes" id="UP000663860">
    <property type="component" value="Unassembled WGS sequence"/>
</dbReference>
<evidence type="ECO:0000256" key="1">
    <source>
        <dbReference type="ARBA" id="ARBA00000215"/>
    </source>
</evidence>
<evidence type="ECO:0000313" key="10">
    <source>
        <dbReference type="EMBL" id="CAF1096301.1"/>
    </source>
</evidence>
<gene>
    <name evidence="10" type="ORF">IZO911_LOCUS22785</name>
</gene>
<evidence type="ECO:0000256" key="5">
    <source>
        <dbReference type="ARBA" id="ARBA00022475"/>
    </source>
</evidence>
<evidence type="ECO:0000256" key="7">
    <source>
        <dbReference type="ARBA" id="ARBA00022989"/>
    </source>
</evidence>
<comment type="similarity">
    <text evidence="3 9">Belongs to the riboflavin transporter family.</text>
</comment>
<feature type="transmembrane region" description="Helical" evidence="9">
    <location>
        <begin position="165"/>
        <end position="183"/>
    </location>
</feature>
<comment type="subcellular location">
    <subcellularLocation>
        <location evidence="2 9">Cell membrane</location>
        <topology evidence="2 9">Multi-pass membrane protein</topology>
    </subcellularLocation>
</comment>
<feature type="transmembrane region" description="Helical" evidence="9">
    <location>
        <begin position="69"/>
        <end position="86"/>
    </location>
</feature>
<proteinExistence type="inferred from homology"/>
<feature type="transmembrane region" description="Helical" evidence="9">
    <location>
        <begin position="339"/>
        <end position="358"/>
    </location>
</feature>
<comment type="catalytic activity">
    <reaction evidence="1 9">
        <text>riboflavin(in) = riboflavin(out)</text>
        <dbReference type="Rhea" id="RHEA:35015"/>
        <dbReference type="ChEBI" id="CHEBI:57986"/>
    </reaction>
</comment>
<keyword evidence="4 9" id="KW-0813">Transport</keyword>
<protein>
    <recommendedName>
        <fullName evidence="9">Riboflavin transporter</fullName>
    </recommendedName>
</protein>
<keyword evidence="5 9" id="KW-1003">Cell membrane</keyword>
<dbReference type="AlphaFoldDB" id="A0A814NT83"/>
<dbReference type="PANTHER" id="PTHR12929:SF10">
    <property type="entry name" value="RIBOFLAVIN TRANSPORTER"/>
    <property type="match status" value="1"/>
</dbReference>
<feature type="transmembrane region" description="Helical" evidence="9">
    <location>
        <begin position="407"/>
        <end position="429"/>
    </location>
</feature>
<keyword evidence="8 9" id="KW-0472">Membrane</keyword>
<feature type="transmembrane region" description="Helical" evidence="9">
    <location>
        <begin position="130"/>
        <end position="153"/>
    </location>
</feature>
<dbReference type="GO" id="GO:0005886">
    <property type="term" value="C:plasma membrane"/>
    <property type="evidence" value="ECO:0007669"/>
    <property type="project" value="UniProtKB-SubCell"/>
</dbReference>
<evidence type="ECO:0000256" key="8">
    <source>
        <dbReference type="ARBA" id="ARBA00023136"/>
    </source>
</evidence>
<comment type="caution">
    <text evidence="10">The sequence shown here is derived from an EMBL/GenBank/DDBJ whole genome shotgun (WGS) entry which is preliminary data.</text>
</comment>
<dbReference type="EMBL" id="CAJNOE010000257">
    <property type="protein sequence ID" value="CAF1096301.1"/>
    <property type="molecule type" value="Genomic_DNA"/>
</dbReference>
<comment type="function">
    <text evidence="9">Plasma membrane transporter mediating the uptake by cells of the water soluble vitamin B2/riboflavin that plays a key role in biochemical oxidation-reduction reactions of the carbohydrate, lipid, and amino acid metabolism.</text>
</comment>
<evidence type="ECO:0000256" key="4">
    <source>
        <dbReference type="ARBA" id="ARBA00022448"/>
    </source>
</evidence>
<accession>A0A814NT83</accession>
<feature type="transmembrane region" description="Helical" evidence="9">
    <location>
        <begin position="98"/>
        <end position="118"/>
    </location>
</feature>
<feature type="transmembrane region" description="Helical" evidence="9">
    <location>
        <begin position="28"/>
        <end position="49"/>
    </location>
</feature>
<reference evidence="10" key="1">
    <citation type="submission" date="2021-02" db="EMBL/GenBank/DDBJ databases">
        <authorList>
            <person name="Nowell W R."/>
        </authorList>
    </citation>
    <scope>NUCLEOTIDE SEQUENCE</scope>
</reference>
<keyword evidence="6 9" id="KW-0812">Transmembrane</keyword>
<evidence type="ECO:0000256" key="9">
    <source>
        <dbReference type="RuleBase" id="RU368035"/>
    </source>
</evidence>
<evidence type="ECO:0000256" key="3">
    <source>
        <dbReference type="ARBA" id="ARBA00006366"/>
    </source>
</evidence>
<evidence type="ECO:0000313" key="11">
    <source>
        <dbReference type="Proteomes" id="UP000663860"/>
    </source>
</evidence>